<evidence type="ECO:0000313" key="4">
    <source>
        <dbReference type="Proteomes" id="UP001064489"/>
    </source>
</evidence>
<organism evidence="3 4">
    <name type="scientific">Acer negundo</name>
    <name type="common">Box elder</name>
    <dbReference type="NCBI Taxonomy" id="4023"/>
    <lineage>
        <taxon>Eukaryota</taxon>
        <taxon>Viridiplantae</taxon>
        <taxon>Streptophyta</taxon>
        <taxon>Embryophyta</taxon>
        <taxon>Tracheophyta</taxon>
        <taxon>Spermatophyta</taxon>
        <taxon>Magnoliopsida</taxon>
        <taxon>eudicotyledons</taxon>
        <taxon>Gunneridae</taxon>
        <taxon>Pentapetalae</taxon>
        <taxon>rosids</taxon>
        <taxon>malvids</taxon>
        <taxon>Sapindales</taxon>
        <taxon>Sapindaceae</taxon>
        <taxon>Hippocastanoideae</taxon>
        <taxon>Acereae</taxon>
        <taxon>Acer</taxon>
    </lineage>
</organism>
<keyword evidence="1" id="KW-0863">Zinc-finger</keyword>
<reference evidence="3" key="2">
    <citation type="submission" date="2023-02" db="EMBL/GenBank/DDBJ databases">
        <authorList>
            <person name="Swenson N.G."/>
            <person name="Wegrzyn J.L."/>
            <person name="Mcevoy S.L."/>
        </authorList>
    </citation>
    <scope>NUCLEOTIDE SEQUENCE</scope>
    <source>
        <strain evidence="3">91603</strain>
        <tissue evidence="3">Leaf</tissue>
    </source>
</reference>
<reference evidence="3" key="1">
    <citation type="journal article" date="2022" name="Plant J.">
        <title>Strategies of tolerance reflected in two North American maple genomes.</title>
        <authorList>
            <person name="McEvoy S.L."/>
            <person name="Sezen U.U."/>
            <person name="Trouern-Trend A."/>
            <person name="McMahon S.M."/>
            <person name="Schaberg P.G."/>
            <person name="Yang J."/>
            <person name="Wegrzyn J.L."/>
            <person name="Swenson N.G."/>
        </authorList>
    </citation>
    <scope>NUCLEOTIDE SEQUENCE</scope>
    <source>
        <strain evidence="3">91603</strain>
    </source>
</reference>
<dbReference type="GO" id="GO:0003676">
    <property type="term" value="F:nucleic acid binding"/>
    <property type="evidence" value="ECO:0007669"/>
    <property type="project" value="InterPro"/>
</dbReference>
<dbReference type="EMBL" id="JAJSOW010000004">
    <property type="protein sequence ID" value="KAI9191506.1"/>
    <property type="molecule type" value="Genomic_DNA"/>
</dbReference>
<sequence length="258" mass="28719">MVLRYERLPNHCFKCGRVDHVTKECTGNDRIPVVNGIEKLPFGIWLRASGPFCKHYQRDWTSISFPSVNLRNNWRKLEKGNGGRTPVLVGREETTVQKMRDIRVENDVLEKIDLVLEVVVTDTTSGDDELADIRVAMDASNDTRLNGGEVVCKESEALNAFTYGAFLVGPIGPDSITQPYIPLVGSDDNGIPTNGPIIFNSGDVLQYKSRPEPVSTDPVGEGFVGETMKAEGKAFWIRKPRANEFRNSGSQEKLHRGK</sequence>
<dbReference type="GO" id="GO:0008270">
    <property type="term" value="F:zinc ion binding"/>
    <property type="evidence" value="ECO:0007669"/>
    <property type="project" value="UniProtKB-KW"/>
</dbReference>
<gene>
    <name evidence="3" type="ORF">LWI28_009288</name>
</gene>
<dbReference type="InterPro" id="IPR001878">
    <property type="entry name" value="Znf_CCHC"/>
</dbReference>
<evidence type="ECO:0000256" key="1">
    <source>
        <dbReference type="PROSITE-ProRule" id="PRU00047"/>
    </source>
</evidence>
<name>A0AAD5P0C9_ACENE</name>
<dbReference type="PROSITE" id="PS50158">
    <property type="entry name" value="ZF_CCHC"/>
    <property type="match status" value="1"/>
</dbReference>
<protein>
    <recommendedName>
        <fullName evidence="2">CCHC-type domain-containing protein</fullName>
    </recommendedName>
</protein>
<dbReference type="AlphaFoldDB" id="A0AAD5P0C9"/>
<keyword evidence="4" id="KW-1185">Reference proteome</keyword>
<evidence type="ECO:0000259" key="2">
    <source>
        <dbReference type="PROSITE" id="PS50158"/>
    </source>
</evidence>
<dbReference type="Proteomes" id="UP001064489">
    <property type="component" value="Chromosome 6"/>
</dbReference>
<evidence type="ECO:0000313" key="3">
    <source>
        <dbReference type="EMBL" id="KAI9191506.1"/>
    </source>
</evidence>
<comment type="caution">
    <text evidence="3">The sequence shown here is derived from an EMBL/GenBank/DDBJ whole genome shotgun (WGS) entry which is preliminary data.</text>
</comment>
<proteinExistence type="predicted"/>
<feature type="domain" description="CCHC-type" evidence="2">
    <location>
        <begin position="12"/>
        <end position="25"/>
    </location>
</feature>
<keyword evidence="1" id="KW-0862">Zinc</keyword>
<accession>A0AAD5P0C9</accession>
<keyword evidence="1" id="KW-0479">Metal-binding</keyword>